<organism evidence="5 6">
    <name type="scientific">Leptobrachium leishanense</name>
    <name type="common">Leishan spiny toad</name>
    <dbReference type="NCBI Taxonomy" id="445787"/>
    <lineage>
        <taxon>Eukaryota</taxon>
        <taxon>Metazoa</taxon>
        <taxon>Chordata</taxon>
        <taxon>Craniata</taxon>
        <taxon>Vertebrata</taxon>
        <taxon>Euteleostomi</taxon>
        <taxon>Amphibia</taxon>
        <taxon>Batrachia</taxon>
        <taxon>Anura</taxon>
        <taxon>Pelobatoidea</taxon>
        <taxon>Megophryidae</taxon>
        <taxon>Leptobrachium</taxon>
    </lineage>
</organism>
<name>A0A8C5M4X6_9ANUR</name>
<keyword evidence="2" id="KW-0863">Zinc-finger</keyword>
<feature type="domain" description="CHHC U11-48K-type" evidence="4">
    <location>
        <begin position="73"/>
        <end position="100"/>
    </location>
</feature>
<evidence type="ECO:0000313" key="6">
    <source>
        <dbReference type="Proteomes" id="UP000694569"/>
    </source>
</evidence>
<dbReference type="GO" id="GO:0008270">
    <property type="term" value="F:zinc ion binding"/>
    <property type="evidence" value="ECO:0007669"/>
    <property type="project" value="UniProtKB-KW"/>
</dbReference>
<dbReference type="InterPro" id="IPR022776">
    <property type="entry name" value="TRM13/UPF0224_CHHC_Znf_dom"/>
</dbReference>
<dbReference type="Proteomes" id="UP000694569">
    <property type="component" value="Unplaced"/>
</dbReference>
<dbReference type="AlphaFoldDB" id="A0A8C5M4X6"/>
<feature type="domain" description="CHHC U11-48K-type" evidence="4">
    <location>
        <begin position="2"/>
        <end position="29"/>
    </location>
</feature>
<dbReference type="OrthoDB" id="10069248at2759"/>
<evidence type="ECO:0000313" key="5">
    <source>
        <dbReference type="Ensembl" id="ENSLLEP00000007937.1"/>
    </source>
</evidence>
<dbReference type="InterPro" id="IPR036236">
    <property type="entry name" value="Znf_C2H2_sf"/>
</dbReference>
<evidence type="ECO:0000259" key="4">
    <source>
        <dbReference type="PROSITE" id="PS51800"/>
    </source>
</evidence>
<dbReference type="PANTHER" id="PTHR21402:SF5">
    <property type="entry name" value="GAMETOCYTE SPECIFIC FACTOR 1"/>
    <property type="match status" value="1"/>
</dbReference>
<protein>
    <recommendedName>
        <fullName evidence="4">CHHC U11-48K-type domain-containing protein</fullName>
    </recommendedName>
</protein>
<reference evidence="5" key="2">
    <citation type="submission" date="2025-09" db="UniProtKB">
        <authorList>
            <consortium name="Ensembl"/>
        </authorList>
    </citation>
    <scope>IDENTIFICATION</scope>
</reference>
<dbReference type="Ensembl" id="ENSLLET00000008257.1">
    <property type="protein sequence ID" value="ENSLLEP00000007937.1"/>
    <property type="gene ID" value="ENSLLEG00000005038.1"/>
</dbReference>
<keyword evidence="3" id="KW-0862">Zinc</keyword>
<sequence length="278" mass="32373">MDVTCPYNTAHKIRGTDLRMHIMTCQDKLQKESCNSAMYQAAKKKINWKPFPVHIKHEEPEMKVYGPQDPDRLLQCPYDSNHQIRACRYPYHLIKCKRNHLDVAVQLATCPFNARHMVPRAELTHHISSCVDRSCIEQDVADENSVYKRDVKLDKWNSPPCSEDWDEDLQNNNNASVFMWGTPSYPVPSSGTLMDPKTSIGSNLRAPKSLPYVLPWKIKKYFKASREKMVLPNVCSSTFNIRCLFLVQELKIKTPNFQFCYLGQWFFAHVTNWHCFVL</sequence>
<evidence type="ECO:0000256" key="2">
    <source>
        <dbReference type="ARBA" id="ARBA00022771"/>
    </source>
</evidence>
<evidence type="ECO:0000256" key="3">
    <source>
        <dbReference type="ARBA" id="ARBA00022833"/>
    </source>
</evidence>
<dbReference type="PROSITE" id="PS51800">
    <property type="entry name" value="ZF_CHHC_U11_48K"/>
    <property type="match status" value="3"/>
</dbReference>
<evidence type="ECO:0000256" key="1">
    <source>
        <dbReference type="ARBA" id="ARBA00022723"/>
    </source>
</evidence>
<dbReference type="Pfam" id="PF05253">
    <property type="entry name" value="zf-U11-48K"/>
    <property type="match status" value="3"/>
</dbReference>
<dbReference type="SUPFAM" id="SSF57667">
    <property type="entry name" value="beta-beta-alpha zinc fingers"/>
    <property type="match status" value="1"/>
</dbReference>
<reference evidence="5" key="1">
    <citation type="submission" date="2025-08" db="UniProtKB">
        <authorList>
            <consortium name="Ensembl"/>
        </authorList>
    </citation>
    <scope>IDENTIFICATION</scope>
</reference>
<dbReference type="InterPro" id="IPR051591">
    <property type="entry name" value="UPF0224_FAM112_RNA_Proc"/>
</dbReference>
<feature type="domain" description="CHHC U11-48K-type" evidence="4">
    <location>
        <begin position="107"/>
        <end position="134"/>
    </location>
</feature>
<proteinExistence type="predicted"/>
<dbReference type="PANTHER" id="PTHR21402">
    <property type="entry name" value="GAMETOCYTE SPECIFIC FACTOR 1-RELATED"/>
    <property type="match status" value="1"/>
</dbReference>
<keyword evidence="1" id="KW-0479">Metal-binding</keyword>
<keyword evidence="6" id="KW-1185">Reference proteome</keyword>
<dbReference type="GeneTree" id="ENSGT00940000156784"/>
<accession>A0A8C5M4X6</accession>